<sequence>MTYEEYLLHADECERLAESATLPSNRLSLLSAAEMWRRMAADAKPRDGAGLDPVLGAPRSDTSEGELLAQIEKLASTISRDMDALGRAKSMRARSYLWTRILLKMIERRELRDRLPGARLVAEAVAPTDPDTSSERQTDHV</sequence>
<evidence type="ECO:0000313" key="2">
    <source>
        <dbReference type="EMBL" id="GEP61897.1"/>
    </source>
</evidence>
<dbReference type="Proteomes" id="UP000321058">
    <property type="component" value="Unassembled WGS sequence"/>
</dbReference>
<protein>
    <submittedName>
        <fullName evidence="2">Uncharacterized protein</fullName>
    </submittedName>
</protein>
<proteinExistence type="predicted"/>
<accession>A0A512NSH6</accession>
<reference evidence="2 3" key="1">
    <citation type="submission" date="2019-07" db="EMBL/GenBank/DDBJ databases">
        <title>Whole genome shotgun sequence of Reyranella soli NBRC 108950.</title>
        <authorList>
            <person name="Hosoyama A."/>
            <person name="Uohara A."/>
            <person name="Ohji S."/>
            <person name="Ichikawa N."/>
        </authorList>
    </citation>
    <scope>NUCLEOTIDE SEQUENCE [LARGE SCALE GENOMIC DNA]</scope>
    <source>
        <strain evidence="2 3">NBRC 108950</strain>
    </source>
</reference>
<gene>
    <name evidence="2" type="ORF">RSO01_90630</name>
</gene>
<evidence type="ECO:0000256" key="1">
    <source>
        <dbReference type="SAM" id="MobiDB-lite"/>
    </source>
</evidence>
<feature type="region of interest" description="Disordered" evidence="1">
    <location>
        <begin position="44"/>
        <end position="63"/>
    </location>
</feature>
<dbReference type="RefSeq" id="WP_170303860.1">
    <property type="nucleotide sequence ID" value="NZ_BKAJ01000269.1"/>
</dbReference>
<comment type="caution">
    <text evidence="2">The sequence shown here is derived from an EMBL/GenBank/DDBJ whole genome shotgun (WGS) entry which is preliminary data.</text>
</comment>
<organism evidence="2 3">
    <name type="scientific">Reyranella soli</name>
    <dbReference type="NCBI Taxonomy" id="1230389"/>
    <lineage>
        <taxon>Bacteria</taxon>
        <taxon>Pseudomonadati</taxon>
        <taxon>Pseudomonadota</taxon>
        <taxon>Alphaproteobacteria</taxon>
        <taxon>Hyphomicrobiales</taxon>
        <taxon>Reyranellaceae</taxon>
        <taxon>Reyranella</taxon>
    </lineage>
</organism>
<keyword evidence="3" id="KW-1185">Reference proteome</keyword>
<dbReference type="AlphaFoldDB" id="A0A512NSH6"/>
<evidence type="ECO:0000313" key="3">
    <source>
        <dbReference type="Proteomes" id="UP000321058"/>
    </source>
</evidence>
<name>A0A512NSH6_9HYPH</name>
<dbReference type="EMBL" id="BKAJ01000269">
    <property type="protein sequence ID" value="GEP61897.1"/>
    <property type="molecule type" value="Genomic_DNA"/>
</dbReference>